<sequence length="128" mass="13658">MSGRLTGSTAPMLKQALRLRETDGFTVLFVDVSTLADDWELTPDEIRDVFPCGPRGKTLTFHIIGPADGLRWEPGHDPRFVLHTGAASAWQAWVSGPSTLGVATAAVRWPLTGFHLPALGARGGPTPG</sequence>
<evidence type="ECO:0000313" key="1">
    <source>
        <dbReference type="EMBL" id="MFC4607007.1"/>
    </source>
</evidence>
<organism evidence="1 2">
    <name type="scientific">Streptomyces maoxianensis</name>
    <dbReference type="NCBI Taxonomy" id="1459942"/>
    <lineage>
        <taxon>Bacteria</taxon>
        <taxon>Bacillati</taxon>
        <taxon>Actinomycetota</taxon>
        <taxon>Actinomycetes</taxon>
        <taxon>Kitasatosporales</taxon>
        <taxon>Streptomycetaceae</taxon>
        <taxon>Streptomyces</taxon>
    </lineage>
</organism>
<protein>
    <submittedName>
        <fullName evidence="1">Uncharacterized protein</fullName>
    </submittedName>
</protein>
<comment type="caution">
    <text evidence="1">The sequence shown here is derived from an EMBL/GenBank/DDBJ whole genome shotgun (WGS) entry which is preliminary data.</text>
</comment>
<keyword evidence="2" id="KW-1185">Reference proteome</keyword>
<gene>
    <name evidence="1" type="ORF">ACFO9E_04100</name>
</gene>
<dbReference type="EMBL" id="JBHSFE010000005">
    <property type="protein sequence ID" value="MFC4607007.1"/>
    <property type="molecule type" value="Genomic_DNA"/>
</dbReference>
<reference evidence="2" key="1">
    <citation type="journal article" date="2019" name="Int. J. Syst. Evol. Microbiol.">
        <title>The Global Catalogue of Microorganisms (GCM) 10K type strain sequencing project: providing services to taxonomists for standard genome sequencing and annotation.</title>
        <authorList>
            <consortium name="The Broad Institute Genomics Platform"/>
            <consortium name="The Broad Institute Genome Sequencing Center for Infectious Disease"/>
            <person name="Wu L."/>
            <person name="Ma J."/>
        </authorList>
    </citation>
    <scope>NUCLEOTIDE SEQUENCE [LARGE SCALE GENOMIC DNA]</scope>
    <source>
        <strain evidence="2">CGMCC 4.7139</strain>
    </source>
</reference>
<dbReference type="Proteomes" id="UP001595993">
    <property type="component" value="Unassembled WGS sequence"/>
</dbReference>
<accession>A0ABV9FZD3</accession>
<evidence type="ECO:0000313" key="2">
    <source>
        <dbReference type="Proteomes" id="UP001595993"/>
    </source>
</evidence>
<proteinExistence type="predicted"/>
<name>A0ABV9FZD3_9ACTN</name>